<evidence type="ECO:0000256" key="1">
    <source>
        <dbReference type="SAM" id="MobiDB-lite"/>
    </source>
</evidence>
<organism evidence="2 3">
    <name type="scientific">Bordetella bronchialis</name>
    <dbReference type="NCBI Taxonomy" id="463025"/>
    <lineage>
        <taxon>Bacteria</taxon>
        <taxon>Pseudomonadati</taxon>
        <taxon>Pseudomonadota</taxon>
        <taxon>Betaproteobacteria</taxon>
        <taxon>Burkholderiales</taxon>
        <taxon>Alcaligenaceae</taxon>
        <taxon>Bordetella</taxon>
    </lineage>
</organism>
<protein>
    <submittedName>
        <fullName evidence="2">Uncharacterized protein</fullName>
    </submittedName>
</protein>
<keyword evidence="3" id="KW-1185">Reference proteome</keyword>
<feature type="compositionally biased region" description="Basic and acidic residues" evidence="1">
    <location>
        <begin position="51"/>
        <end position="67"/>
    </location>
</feature>
<dbReference type="EMBL" id="CP016170">
    <property type="protein sequence ID" value="ANN68557.1"/>
    <property type="molecule type" value="Genomic_DNA"/>
</dbReference>
<accession>A0ABM6CWN4</accession>
<gene>
    <name evidence="2" type="ORF">BAU06_21605</name>
</gene>
<evidence type="ECO:0000313" key="3">
    <source>
        <dbReference type="Proteomes" id="UP000091897"/>
    </source>
</evidence>
<feature type="region of interest" description="Disordered" evidence="1">
    <location>
        <begin position="29"/>
        <end position="74"/>
    </location>
</feature>
<sequence length="93" mass="9997">MKRWLAALLFTVGGLGAEAVQGGPCTLIASTARGTGRYPDGGDGPDDGDDGDGRDGPDRWNARDPRDPAGAWPCRHARYGCRDALDRRSRHDF</sequence>
<reference evidence="2 3" key="1">
    <citation type="submission" date="2016-06" db="EMBL/GenBank/DDBJ databases">
        <title>Complete genome sequences of Bordetella bronchialis and Bordetella flabilis.</title>
        <authorList>
            <person name="LiPuma J.J."/>
            <person name="Spilker T."/>
        </authorList>
    </citation>
    <scope>NUCLEOTIDE SEQUENCE [LARGE SCALE GENOMIC DNA]</scope>
    <source>
        <strain evidence="2 3">AU3182</strain>
    </source>
</reference>
<name>A0ABM6CWN4_9BORD</name>
<dbReference type="Proteomes" id="UP000091897">
    <property type="component" value="Chromosome"/>
</dbReference>
<proteinExistence type="predicted"/>
<evidence type="ECO:0000313" key="2">
    <source>
        <dbReference type="EMBL" id="ANN68557.1"/>
    </source>
</evidence>